<evidence type="ECO:0000313" key="2">
    <source>
        <dbReference type="EMBL" id="KAF9441119.1"/>
    </source>
</evidence>
<keyword evidence="3" id="KW-1185">Reference proteome</keyword>
<proteinExistence type="predicted"/>
<sequence>MSEDEHEVTQLISIPNSSSAADGNDNVSILETELGSIQTDRKIMQSGTYDAQCPVHLECQASSPLSMDKLHLAQLADSHIMPTIVALDPPTQSLAAPFGQEKLPNLVSINHGDPCIEAGVAGPHLEITLSVPIPSSDLSIQSLESPVRIRK</sequence>
<protein>
    <submittedName>
        <fullName evidence="2">Uncharacterized protein</fullName>
    </submittedName>
</protein>
<gene>
    <name evidence="2" type="ORF">P691DRAFT_766703</name>
</gene>
<name>A0A9P5X044_9AGAR</name>
<dbReference type="AlphaFoldDB" id="A0A9P5X044"/>
<organism evidence="2 3">
    <name type="scientific">Macrolepiota fuliginosa MF-IS2</name>
    <dbReference type="NCBI Taxonomy" id="1400762"/>
    <lineage>
        <taxon>Eukaryota</taxon>
        <taxon>Fungi</taxon>
        <taxon>Dikarya</taxon>
        <taxon>Basidiomycota</taxon>
        <taxon>Agaricomycotina</taxon>
        <taxon>Agaricomycetes</taxon>
        <taxon>Agaricomycetidae</taxon>
        <taxon>Agaricales</taxon>
        <taxon>Agaricineae</taxon>
        <taxon>Agaricaceae</taxon>
        <taxon>Macrolepiota</taxon>
    </lineage>
</organism>
<comment type="caution">
    <text evidence="2">The sequence shown here is derived from an EMBL/GenBank/DDBJ whole genome shotgun (WGS) entry which is preliminary data.</text>
</comment>
<dbReference type="EMBL" id="MU152053">
    <property type="protein sequence ID" value="KAF9441119.1"/>
    <property type="molecule type" value="Genomic_DNA"/>
</dbReference>
<reference evidence="2" key="1">
    <citation type="submission" date="2020-11" db="EMBL/GenBank/DDBJ databases">
        <authorList>
            <consortium name="DOE Joint Genome Institute"/>
            <person name="Ahrendt S."/>
            <person name="Riley R."/>
            <person name="Andreopoulos W."/>
            <person name="Labutti K."/>
            <person name="Pangilinan J."/>
            <person name="Ruiz-Duenas F.J."/>
            <person name="Barrasa J.M."/>
            <person name="Sanchez-Garcia M."/>
            <person name="Camarero S."/>
            <person name="Miyauchi S."/>
            <person name="Serrano A."/>
            <person name="Linde D."/>
            <person name="Babiker R."/>
            <person name="Drula E."/>
            <person name="Ayuso-Fernandez I."/>
            <person name="Pacheco R."/>
            <person name="Padilla G."/>
            <person name="Ferreira P."/>
            <person name="Barriuso J."/>
            <person name="Kellner H."/>
            <person name="Castanera R."/>
            <person name="Alfaro M."/>
            <person name="Ramirez L."/>
            <person name="Pisabarro A.G."/>
            <person name="Kuo A."/>
            <person name="Tritt A."/>
            <person name="Lipzen A."/>
            <person name="He G."/>
            <person name="Yan M."/>
            <person name="Ng V."/>
            <person name="Cullen D."/>
            <person name="Martin F."/>
            <person name="Rosso M.-N."/>
            <person name="Henrissat B."/>
            <person name="Hibbett D."/>
            <person name="Martinez A.T."/>
            <person name="Grigoriev I.V."/>
        </authorList>
    </citation>
    <scope>NUCLEOTIDE SEQUENCE</scope>
    <source>
        <strain evidence="2">MF-IS2</strain>
    </source>
</reference>
<feature type="compositionally biased region" description="Polar residues" evidence="1">
    <location>
        <begin position="10"/>
        <end position="24"/>
    </location>
</feature>
<evidence type="ECO:0000256" key="1">
    <source>
        <dbReference type="SAM" id="MobiDB-lite"/>
    </source>
</evidence>
<evidence type="ECO:0000313" key="3">
    <source>
        <dbReference type="Proteomes" id="UP000807342"/>
    </source>
</evidence>
<dbReference type="Proteomes" id="UP000807342">
    <property type="component" value="Unassembled WGS sequence"/>
</dbReference>
<feature type="region of interest" description="Disordered" evidence="1">
    <location>
        <begin position="1"/>
        <end position="24"/>
    </location>
</feature>
<accession>A0A9P5X044</accession>